<dbReference type="InterPro" id="IPR027417">
    <property type="entry name" value="P-loop_NTPase"/>
</dbReference>
<dbReference type="GO" id="GO:0031573">
    <property type="term" value="P:mitotic intra-S DNA damage checkpoint signaling"/>
    <property type="evidence" value="ECO:0007669"/>
    <property type="project" value="UniProtKB-ARBA"/>
</dbReference>
<dbReference type="GO" id="GO:0000724">
    <property type="term" value="P:double-strand break repair via homologous recombination"/>
    <property type="evidence" value="ECO:0007669"/>
    <property type="project" value="TreeGrafter"/>
</dbReference>
<evidence type="ECO:0000256" key="4">
    <source>
        <dbReference type="ARBA" id="ARBA00012925"/>
    </source>
</evidence>
<evidence type="ECO:0000256" key="20">
    <source>
        <dbReference type="PIRSR" id="PIRSR601765-1"/>
    </source>
</evidence>
<feature type="binding site" evidence="20">
    <location>
        <position position="83"/>
    </location>
    <ligand>
        <name>Zn(2+)</name>
        <dbReference type="ChEBI" id="CHEBI:29105"/>
    </ligand>
</feature>
<evidence type="ECO:0000256" key="2">
    <source>
        <dbReference type="ARBA" id="ARBA00005446"/>
    </source>
</evidence>
<dbReference type="InterPro" id="IPR004589">
    <property type="entry name" value="DNA_helicase_ATP-dep_RecQ"/>
</dbReference>
<dbReference type="CDD" id="cd00883">
    <property type="entry name" value="beta_CA_cladeA"/>
    <property type="match status" value="1"/>
</dbReference>
<dbReference type="EC" id="4.2.1.1" evidence="4"/>
<dbReference type="SMART" id="SM00487">
    <property type="entry name" value="DEXDc"/>
    <property type="match status" value="1"/>
</dbReference>
<evidence type="ECO:0000256" key="1">
    <source>
        <dbReference type="ARBA" id="ARBA00004123"/>
    </source>
</evidence>
<dbReference type="EC" id="5.6.2.4" evidence="18"/>
<evidence type="ECO:0000256" key="16">
    <source>
        <dbReference type="ARBA" id="ARBA00031969"/>
    </source>
</evidence>
<keyword evidence="6 20" id="KW-0479">Metal-binding</keyword>
<dbReference type="GO" id="GO:0008270">
    <property type="term" value="F:zinc ion binding"/>
    <property type="evidence" value="ECO:0007669"/>
    <property type="project" value="InterPro"/>
</dbReference>
<evidence type="ECO:0000256" key="7">
    <source>
        <dbReference type="ARBA" id="ARBA00022741"/>
    </source>
</evidence>
<dbReference type="FunFam" id="3.40.50.300:FF:000296">
    <property type="entry name" value="ATP-dependent DNA helicase RecQ"/>
    <property type="match status" value="1"/>
</dbReference>
<feature type="domain" description="Helicase ATP-binding" evidence="21">
    <location>
        <begin position="500"/>
        <end position="679"/>
    </location>
</feature>
<dbReference type="GO" id="GO:0009378">
    <property type="term" value="F:four-way junction helicase activity"/>
    <property type="evidence" value="ECO:0007669"/>
    <property type="project" value="TreeGrafter"/>
</dbReference>
<dbReference type="InterPro" id="IPR002464">
    <property type="entry name" value="DNA/RNA_helicase_DEAH_CS"/>
</dbReference>
<keyword evidence="9" id="KW-0347">Helicase</keyword>
<dbReference type="CDD" id="cd17920">
    <property type="entry name" value="DEXHc_RecQ"/>
    <property type="match status" value="1"/>
</dbReference>
<dbReference type="GO" id="GO:0005524">
    <property type="term" value="F:ATP binding"/>
    <property type="evidence" value="ECO:0007669"/>
    <property type="project" value="UniProtKB-KW"/>
</dbReference>
<dbReference type="Gene3D" id="3.40.50.300">
    <property type="entry name" value="P-loop containing nucleotide triphosphate hydrolases"/>
    <property type="match status" value="2"/>
</dbReference>
<comment type="subcellular location">
    <subcellularLocation>
        <location evidence="1">Nucleus</location>
    </subcellularLocation>
</comment>
<evidence type="ECO:0000256" key="9">
    <source>
        <dbReference type="ARBA" id="ARBA00022806"/>
    </source>
</evidence>
<dbReference type="InterPro" id="IPR036874">
    <property type="entry name" value="Carbonic_anhydrase_sf"/>
</dbReference>
<dbReference type="PROSITE" id="PS00705">
    <property type="entry name" value="PROK_CO2_ANHYDRASE_2"/>
    <property type="match status" value="1"/>
</dbReference>
<dbReference type="GO" id="GO:0005694">
    <property type="term" value="C:chromosome"/>
    <property type="evidence" value="ECO:0007669"/>
    <property type="project" value="TreeGrafter"/>
</dbReference>
<feature type="binding site" evidence="20">
    <location>
        <position position="140"/>
    </location>
    <ligand>
        <name>Zn(2+)</name>
        <dbReference type="ChEBI" id="CHEBI:29105"/>
    </ligand>
</feature>
<dbReference type="PANTHER" id="PTHR13710:SF153">
    <property type="entry name" value="RECQ-LIKE DNA HELICASE BLM"/>
    <property type="match status" value="1"/>
</dbReference>
<keyword evidence="13" id="KW-0413">Isomerase</keyword>
<dbReference type="Pfam" id="PF00271">
    <property type="entry name" value="Helicase_C"/>
    <property type="match status" value="1"/>
</dbReference>
<dbReference type="GO" id="GO:0015976">
    <property type="term" value="P:carbon utilization"/>
    <property type="evidence" value="ECO:0007669"/>
    <property type="project" value="InterPro"/>
</dbReference>
<dbReference type="GO" id="GO:0016787">
    <property type="term" value="F:hydrolase activity"/>
    <property type="evidence" value="ECO:0007669"/>
    <property type="project" value="UniProtKB-KW"/>
</dbReference>
<dbReference type="Gene3D" id="3.40.1050.10">
    <property type="entry name" value="Carbonic anhydrase"/>
    <property type="match status" value="1"/>
</dbReference>
<evidence type="ECO:0000256" key="6">
    <source>
        <dbReference type="ARBA" id="ARBA00022723"/>
    </source>
</evidence>
<keyword evidence="8" id="KW-0378">Hydrolase</keyword>
<dbReference type="FunFam" id="3.40.1050.10:FF:000001">
    <property type="entry name" value="Carbonic anhydrase"/>
    <property type="match status" value="1"/>
</dbReference>
<evidence type="ECO:0000256" key="8">
    <source>
        <dbReference type="ARBA" id="ARBA00022801"/>
    </source>
</evidence>
<comment type="caution">
    <text evidence="23">The sequence shown here is derived from an EMBL/GenBank/DDBJ whole genome shotgun (WGS) entry which is preliminary data.</text>
</comment>
<evidence type="ECO:0000256" key="3">
    <source>
        <dbReference type="ARBA" id="ARBA00006217"/>
    </source>
</evidence>
<dbReference type="Pfam" id="PF00270">
    <property type="entry name" value="DEAD"/>
    <property type="match status" value="1"/>
</dbReference>
<proteinExistence type="inferred from homology"/>
<comment type="cofactor">
    <cofactor evidence="20">
        <name>Zn(2+)</name>
        <dbReference type="ChEBI" id="CHEBI:29105"/>
    </cofactor>
    <text evidence="20">Binds 1 zinc ion per subunit.</text>
</comment>
<dbReference type="GO" id="GO:0005634">
    <property type="term" value="C:nucleus"/>
    <property type="evidence" value="ECO:0007669"/>
    <property type="project" value="UniProtKB-SubCell"/>
</dbReference>
<dbReference type="GO" id="GO:0005737">
    <property type="term" value="C:cytoplasm"/>
    <property type="evidence" value="ECO:0007669"/>
    <property type="project" value="TreeGrafter"/>
</dbReference>
<dbReference type="NCBIfam" id="TIGR00614">
    <property type="entry name" value="recQ_fam"/>
    <property type="match status" value="1"/>
</dbReference>
<evidence type="ECO:0000256" key="11">
    <source>
        <dbReference type="ARBA" id="ARBA00022840"/>
    </source>
</evidence>
<feature type="binding site" evidence="20">
    <location>
        <position position="137"/>
    </location>
    <ligand>
        <name>Zn(2+)</name>
        <dbReference type="ChEBI" id="CHEBI:29105"/>
    </ligand>
</feature>
<dbReference type="PROSITE" id="PS51192">
    <property type="entry name" value="HELICASE_ATP_BIND_1"/>
    <property type="match status" value="1"/>
</dbReference>
<dbReference type="GO" id="GO:0043138">
    <property type="term" value="F:3'-5' DNA helicase activity"/>
    <property type="evidence" value="ECO:0007669"/>
    <property type="project" value="UniProtKB-EC"/>
</dbReference>
<comment type="similarity">
    <text evidence="2">Belongs to the helicase family. RecQ subfamily.</text>
</comment>
<evidence type="ECO:0000256" key="17">
    <source>
        <dbReference type="ARBA" id="ARBA00034617"/>
    </source>
</evidence>
<dbReference type="Pfam" id="PF16124">
    <property type="entry name" value="RecQ_Zn_bind"/>
    <property type="match status" value="1"/>
</dbReference>
<keyword evidence="11" id="KW-0067">ATP-binding</keyword>
<keyword evidence="7" id="KW-0547">Nucleotide-binding</keyword>
<dbReference type="Proteomes" id="UP000789706">
    <property type="component" value="Unassembled WGS sequence"/>
</dbReference>
<accession>A0A9N9C4D3</accession>
<dbReference type="EMBL" id="CAJVPK010001418">
    <property type="protein sequence ID" value="CAG8586079.1"/>
    <property type="molecule type" value="Genomic_DNA"/>
</dbReference>
<dbReference type="InterPro" id="IPR032284">
    <property type="entry name" value="RecQ_Zn-bd"/>
</dbReference>
<evidence type="ECO:0000313" key="23">
    <source>
        <dbReference type="EMBL" id="CAG8586079.1"/>
    </source>
</evidence>
<evidence type="ECO:0000256" key="12">
    <source>
        <dbReference type="ARBA" id="ARBA00023125"/>
    </source>
</evidence>
<dbReference type="InterPro" id="IPR018982">
    <property type="entry name" value="RQC_domain"/>
</dbReference>
<feature type="domain" description="Helicase C-terminal" evidence="22">
    <location>
        <begin position="704"/>
        <end position="853"/>
    </location>
</feature>
<dbReference type="GO" id="GO:0003677">
    <property type="term" value="F:DNA binding"/>
    <property type="evidence" value="ECO:0007669"/>
    <property type="project" value="UniProtKB-KW"/>
</dbReference>
<evidence type="ECO:0000256" key="13">
    <source>
        <dbReference type="ARBA" id="ARBA00023235"/>
    </source>
</evidence>
<comment type="catalytic activity">
    <reaction evidence="19">
        <text>hydrogencarbonate + H(+) = CO2 + H2O</text>
        <dbReference type="Rhea" id="RHEA:10748"/>
        <dbReference type="ChEBI" id="CHEBI:15377"/>
        <dbReference type="ChEBI" id="CHEBI:15378"/>
        <dbReference type="ChEBI" id="CHEBI:16526"/>
        <dbReference type="ChEBI" id="CHEBI:17544"/>
        <dbReference type="EC" id="4.2.1.1"/>
    </reaction>
</comment>
<reference evidence="23" key="1">
    <citation type="submission" date="2021-06" db="EMBL/GenBank/DDBJ databases">
        <authorList>
            <person name="Kallberg Y."/>
            <person name="Tangrot J."/>
            <person name="Rosling A."/>
        </authorList>
    </citation>
    <scope>NUCLEOTIDE SEQUENCE</scope>
    <source>
        <strain evidence="23">AZ414A</strain>
    </source>
</reference>
<dbReference type="GO" id="GO:0006260">
    <property type="term" value="P:DNA replication"/>
    <property type="evidence" value="ECO:0007669"/>
    <property type="project" value="InterPro"/>
</dbReference>
<evidence type="ECO:0000259" key="22">
    <source>
        <dbReference type="PROSITE" id="PS51194"/>
    </source>
</evidence>
<evidence type="ECO:0000256" key="18">
    <source>
        <dbReference type="ARBA" id="ARBA00034808"/>
    </source>
</evidence>
<evidence type="ECO:0000256" key="5">
    <source>
        <dbReference type="ARBA" id="ARBA00014628"/>
    </source>
</evidence>
<evidence type="ECO:0000256" key="14">
    <source>
        <dbReference type="ARBA" id="ARBA00023239"/>
    </source>
</evidence>
<dbReference type="PROSITE" id="PS00704">
    <property type="entry name" value="PROK_CO2_ANHYDRASE_1"/>
    <property type="match status" value="1"/>
</dbReference>
<dbReference type="Gene3D" id="1.10.10.10">
    <property type="entry name" value="Winged helix-like DNA-binding domain superfamily/Winged helix DNA-binding domain"/>
    <property type="match status" value="1"/>
</dbReference>
<dbReference type="Pfam" id="PF00484">
    <property type="entry name" value="Pro_CA"/>
    <property type="match status" value="1"/>
</dbReference>
<dbReference type="InterPro" id="IPR036388">
    <property type="entry name" value="WH-like_DNA-bd_sf"/>
</dbReference>
<protein>
    <recommendedName>
        <fullName evidence="5">Carbonic anhydrase</fullName>
        <ecNumber evidence="4">4.2.1.1</ecNumber>
        <ecNumber evidence="18">5.6.2.4</ecNumber>
    </recommendedName>
    <alternativeName>
        <fullName evidence="16">Carbonate dehydratase</fullName>
    </alternativeName>
</protein>
<evidence type="ECO:0000256" key="15">
    <source>
        <dbReference type="ARBA" id="ARBA00023242"/>
    </source>
</evidence>
<evidence type="ECO:0000313" key="24">
    <source>
        <dbReference type="Proteomes" id="UP000789706"/>
    </source>
</evidence>
<dbReference type="FunFam" id="3.40.50.300:FF:000340">
    <property type="entry name" value="Bloom syndrome, RecQ helicase"/>
    <property type="match status" value="1"/>
</dbReference>
<dbReference type="PROSITE" id="PS51194">
    <property type="entry name" value="HELICASE_CTER"/>
    <property type="match status" value="1"/>
</dbReference>
<dbReference type="Pfam" id="PF09382">
    <property type="entry name" value="RQC"/>
    <property type="match status" value="1"/>
</dbReference>
<comment type="similarity">
    <text evidence="3">Belongs to the beta-class carbonic anhydrase family.</text>
</comment>
<dbReference type="SMART" id="SM00947">
    <property type="entry name" value="Pro_CA"/>
    <property type="match status" value="1"/>
</dbReference>
<dbReference type="SUPFAM" id="SSF52540">
    <property type="entry name" value="P-loop containing nucleoside triphosphate hydrolases"/>
    <property type="match status" value="1"/>
</dbReference>
<dbReference type="InterPro" id="IPR001650">
    <property type="entry name" value="Helicase_C-like"/>
</dbReference>
<dbReference type="GO" id="GO:0000729">
    <property type="term" value="P:DNA double-strand break processing"/>
    <property type="evidence" value="ECO:0007669"/>
    <property type="project" value="UniProtKB-ARBA"/>
</dbReference>
<keyword evidence="14" id="KW-0456">Lyase</keyword>
<dbReference type="PANTHER" id="PTHR13710">
    <property type="entry name" value="DNA HELICASE RECQ FAMILY MEMBER"/>
    <property type="match status" value="1"/>
</dbReference>
<comment type="catalytic activity">
    <reaction evidence="17">
        <text>Couples ATP hydrolysis with the unwinding of duplex DNA by translocating in the 3'-5' direction.</text>
        <dbReference type="EC" id="5.6.2.4"/>
    </reaction>
</comment>
<name>A0A9N9C4D3_9GLOM</name>
<dbReference type="AlphaFoldDB" id="A0A9N9C4D3"/>
<keyword evidence="10 20" id="KW-0862">Zinc</keyword>
<dbReference type="CDD" id="cd18794">
    <property type="entry name" value="SF2_C_RecQ"/>
    <property type="match status" value="1"/>
</dbReference>
<dbReference type="SUPFAM" id="SSF53056">
    <property type="entry name" value="beta-carbonic anhydrase, cab"/>
    <property type="match status" value="1"/>
</dbReference>
<dbReference type="GO" id="GO:0004089">
    <property type="term" value="F:carbonate dehydratase activity"/>
    <property type="evidence" value="ECO:0007669"/>
    <property type="project" value="UniProtKB-EC"/>
</dbReference>
<dbReference type="InterPro" id="IPR015892">
    <property type="entry name" value="Carbonic_anhydrase_CS"/>
</dbReference>
<organism evidence="23 24">
    <name type="scientific">Diversispora eburnea</name>
    <dbReference type="NCBI Taxonomy" id="1213867"/>
    <lineage>
        <taxon>Eukaryota</taxon>
        <taxon>Fungi</taxon>
        <taxon>Fungi incertae sedis</taxon>
        <taxon>Mucoromycota</taxon>
        <taxon>Glomeromycotina</taxon>
        <taxon>Glomeromycetes</taxon>
        <taxon>Diversisporales</taxon>
        <taxon>Diversisporaceae</taxon>
        <taxon>Diversispora</taxon>
    </lineage>
</organism>
<sequence>MNKREAAPKRAFTDGHKIEYNASRINSLIAPLTIKFSDIGEDPDALLENNKVWARAHTKLNPDFFIDQAKGQQPKIVWFGCSDSRVPAETVVQLGPGEIFVHRNIANQFNHADLNCLSVLQYAVEHLKVEHIIVCGHYGCGGVIASMSNEQHGLVDHWLRNIKDIYHEHKETFDNTDKDHSDLLVELNVKQQVYHISATNIVQNAWALGRKLEIHGWVYDLSTGLLKNLDVDVKNAETIDISDDIPNNDTQTCDEDWLVDFEPWDEEELREDAELFKNQYSNLSAPNLSDRFNSSEGFTINSDKFTNKGPNNDEFVVTPLNLGLDFKKLENINLENVLWQENNRDLEVMSHKELIEALDSVQFIKYKISDELMEIMESDKDEDDPKMKFLRAKRKSSKIRINLIKLKLQLYDKSIKESPYFTKDYSSLSFSTTTTSTSSNPYEIYSTSSSSASITNFTNNVDLTYDSSSIPVEMIDPEIFNILHDVFKLKSFRLKQEDAIISTLNGDDVFILMPTGGGKSLCYQLPAVLDNKRNNKVTFVVSPLLSLMHDQILNLNNLGIHALEIQGSQDSEHRNMVYRELSNPAPKLALVYLTPEMLNRSNKLQELIQLVYSRGKLARFVIDEAHCVSQWGHDFRPDYKELGRIKSKFPDIPVMALTATATARVKKDVTHNLSIPNCKVLTTGFNRKNLSYEVRKKSYKIEEQIFQFIQDPSNRSKTGIIYCLSKASCENVAKKLTELGLKAVYYHAGMDKRDRIRFQEDWHSGRVQIIVATTAFGMGIDKSDVRFVIHHSFPQSLEGYYQETGRAGRDGLGSKCILFYSYMDKFSIEKLIDSGEGGDSQKNQQRENLKEMIRYCENQVDCRREIILRYFGENFNRRECNQSCDNCRNRSMYPRKPYDATEVAKAMLQLVKLNQHAHVTIQQFVKMMKQDNDKKLSEVVQRKNLELPPGFKSTDLSRDDIDKIFKMMVLNNVLIEKAIPNYSGFISSYIKVGPRADDLLNDKTERIIINRTQEKKGRKSQS</sequence>
<dbReference type="SMART" id="SM00490">
    <property type="entry name" value="HELICc"/>
    <property type="match status" value="1"/>
</dbReference>
<keyword evidence="12" id="KW-0238">DNA-binding</keyword>
<dbReference type="InterPro" id="IPR011545">
    <property type="entry name" value="DEAD/DEAH_box_helicase_dom"/>
</dbReference>
<feature type="binding site" evidence="20">
    <location>
        <position position="81"/>
    </location>
    <ligand>
        <name>Zn(2+)</name>
        <dbReference type="ChEBI" id="CHEBI:29105"/>
    </ligand>
</feature>
<gene>
    <name evidence="23" type="ORF">DEBURN_LOCUS8813</name>
</gene>
<keyword evidence="15" id="KW-0539">Nucleus</keyword>
<evidence type="ECO:0000256" key="10">
    <source>
        <dbReference type="ARBA" id="ARBA00022833"/>
    </source>
</evidence>
<dbReference type="InterPro" id="IPR001765">
    <property type="entry name" value="Carbonic_anhydrase"/>
</dbReference>
<dbReference type="InterPro" id="IPR014001">
    <property type="entry name" value="Helicase_ATP-bd"/>
</dbReference>
<evidence type="ECO:0000256" key="19">
    <source>
        <dbReference type="ARBA" id="ARBA00048348"/>
    </source>
</evidence>
<dbReference type="PROSITE" id="PS00690">
    <property type="entry name" value="DEAH_ATP_HELICASE"/>
    <property type="match status" value="1"/>
</dbReference>
<evidence type="ECO:0000259" key="21">
    <source>
        <dbReference type="PROSITE" id="PS51192"/>
    </source>
</evidence>
<dbReference type="OrthoDB" id="10248475at2759"/>
<keyword evidence="24" id="KW-1185">Reference proteome</keyword>